<evidence type="ECO:0000259" key="7">
    <source>
        <dbReference type="Pfam" id="PF00590"/>
    </source>
</evidence>
<keyword evidence="2 6" id="KW-0698">rRNA processing</keyword>
<comment type="subcellular location">
    <subcellularLocation>
        <location evidence="6">Cytoplasm</location>
    </subcellularLocation>
</comment>
<evidence type="ECO:0000313" key="9">
    <source>
        <dbReference type="Proteomes" id="UP000012042"/>
    </source>
</evidence>
<reference evidence="8 9" key="1">
    <citation type="journal article" date="2013" name="PLoS ONE">
        <title>Genomic Analysis by Deep Sequencing of the Probiotic Lactobacillus brevis KB290 Harboring Nine Plasmids Reveals Genomic Stability.</title>
        <authorList>
            <person name="Fukao M."/>
            <person name="Oshima K."/>
            <person name="Morita H."/>
            <person name="Toh H."/>
            <person name="Suda W."/>
            <person name="Kim S.W."/>
            <person name="Suzuki S."/>
            <person name="Yakabe T."/>
            <person name="Hattori M."/>
            <person name="Yajima N."/>
        </authorList>
    </citation>
    <scope>NUCLEOTIDE SEQUENCE [LARGE SCALE GENOMIC DNA]</scope>
    <source>
        <strain evidence="8 9">KB290</strain>
    </source>
</reference>
<dbReference type="GO" id="GO:0005737">
    <property type="term" value="C:cytoplasm"/>
    <property type="evidence" value="ECO:0007669"/>
    <property type="project" value="UniProtKB-SubCell"/>
</dbReference>
<dbReference type="PIRSF" id="PIRSF005917">
    <property type="entry name" value="MTase_YraL"/>
    <property type="match status" value="1"/>
</dbReference>
<keyword evidence="4 6" id="KW-0808">Transferase</keyword>
<gene>
    <name evidence="6" type="primary">rsmI</name>
    <name evidence="8" type="ORF">LVISKB_0621</name>
</gene>
<evidence type="ECO:0000313" key="8">
    <source>
        <dbReference type="EMBL" id="BAN06256.1"/>
    </source>
</evidence>
<dbReference type="HOGENOM" id="CLU_044779_2_0_9"/>
<comment type="similarity">
    <text evidence="6">Belongs to the methyltransferase superfamily. RsmI family.</text>
</comment>
<organism evidence="8 9">
    <name type="scientific">Levilactobacillus brevis KB290</name>
    <dbReference type="NCBI Taxonomy" id="1001583"/>
    <lineage>
        <taxon>Bacteria</taxon>
        <taxon>Bacillati</taxon>
        <taxon>Bacillota</taxon>
        <taxon>Bacilli</taxon>
        <taxon>Lactobacillales</taxon>
        <taxon>Lactobacillaceae</taxon>
        <taxon>Levilactobacillus</taxon>
    </lineage>
</organism>
<dbReference type="InterPro" id="IPR018063">
    <property type="entry name" value="SAM_MeTrfase_RsmI_CS"/>
</dbReference>
<protein>
    <recommendedName>
        <fullName evidence="6">Ribosomal RNA small subunit methyltransferase I</fullName>
        <ecNumber evidence="6">2.1.1.198</ecNumber>
    </recommendedName>
    <alternativeName>
        <fullName evidence="6">16S rRNA 2'-O-ribose C1402 methyltransferase</fullName>
    </alternativeName>
    <alternativeName>
        <fullName evidence="6">rRNA (cytidine-2'-O-)-methyltransferase RsmI</fullName>
    </alternativeName>
</protein>
<dbReference type="PANTHER" id="PTHR46111:SF1">
    <property type="entry name" value="RIBOSOMAL RNA SMALL SUBUNIT METHYLTRANSFERASE I"/>
    <property type="match status" value="1"/>
</dbReference>
<feature type="domain" description="Tetrapyrrole methylase" evidence="7">
    <location>
        <begin position="28"/>
        <end position="229"/>
    </location>
</feature>
<evidence type="ECO:0000256" key="1">
    <source>
        <dbReference type="ARBA" id="ARBA00022490"/>
    </source>
</evidence>
<dbReference type="Pfam" id="PF00590">
    <property type="entry name" value="TP_methylase"/>
    <property type="match status" value="1"/>
</dbReference>
<dbReference type="GO" id="GO:0070677">
    <property type="term" value="F:rRNA (cytosine-2'-O-)-methyltransferase activity"/>
    <property type="evidence" value="ECO:0007669"/>
    <property type="project" value="UniProtKB-UniRule"/>
</dbReference>
<evidence type="ECO:0000256" key="4">
    <source>
        <dbReference type="ARBA" id="ARBA00022679"/>
    </source>
</evidence>
<dbReference type="NCBIfam" id="TIGR00096">
    <property type="entry name" value="16S rRNA (cytidine(1402)-2'-O)-methyltransferase"/>
    <property type="match status" value="1"/>
</dbReference>
<dbReference type="PANTHER" id="PTHR46111">
    <property type="entry name" value="RIBOSOMAL RNA SMALL SUBUNIT METHYLTRANSFERASE I"/>
    <property type="match status" value="1"/>
</dbReference>
<dbReference type="KEGG" id="lbk:LVISKB_0621"/>
<name>M5AYQ5_LEVBR</name>
<dbReference type="Proteomes" id="UP000012042">
    <property type="component" value="Chromosome"/>
</dbReference>
<dbReference type="CDD" id="cd11648">
    <property type="entry name" value="RsmI"/>
    <property type="match status" value="1"/>
</dbReference>
<keyword evidence="1 6" id="KW-0963">Cytoplasm</keyword>
<keyword evidence="3 6" id="KW-0489">Methyltransferase</keyword>
<evidence type="ECO:0000256" key="5">
    <source>
        <dbReference type="ARBA" id="ARBA00022691"/>
    </source>
</evidence>
<dbReference type="InterPro" id="IPR008189">
    <property type="entry name" value="rRNA_ssu_MeTfrase_I"/>
</dbReference>
<evidence type="ECO:0000256" key="2">
    <source>
        <dbReference type="ARBA" id="ARBA00022552"/>
    </source>
</evidence>
<dbReference type="InterPro" id="IPR035996">
    <property type="entry name" value="4pyrrol_Methylase_sf"/>
</dbReference>
<dbReference type="PROSITE" id="PS01296">
    <property type="entry name" value="RSMI"/>
    <property type="match status" value="1"/>
</dbReference>
<dbReference type="EC" id="2.1.1.198" evidence="6"/>
<proteinExistence type="inferred from homology"/>
<dbReference type="SUPFAM" id="SSF53790">
    <property type="entry name" value="Tetrapyrrole methylase"/>
    <property type="match status" value="1"/>
</dbReference>
<evidence type="ECO:0000256" key="3">
    <source>
        <dbReference type="ARBA" id="ARBA00022603"/>
    </source>
</evidence>
<dbReference type="InterPro" id="IPR000878">
    <property type="entry name" value="4pyrrol_Mease"/>
</dbReference>
<dbReference type="AlphaFoldDB" id="M5AYQ5"/>
<accession>M5AYQ5</accession>
<dbReference type="PATRIC" id="fig|1001583.3.peg.611"/>
<dbReference type="Gene3D" id="3.30.950.10">
    <property type="entry name" value="Methyltransferase, Cobalt-precorrin-4 Transmethylase, Domain 2"/>
    <property type="match status" value="1"/>
</dbReference>
<sequence>MFRGYLSRSIGGVNVEQQRSFQTETGGHLYLVPTPIGNLDDMTFRAVKTLTAVDLIAAEDTRNTQKLLNHFEITTKQISFHEHNTQERIPQLIAKLKQGMQIAQVSDAGMPSISDPGHELVNACIDAHIPVVPLPGANAGLTALIASGLAPQPFYFYGFLDRKPKDRKAEIAGLAQRPETLIFYEAPHRLKKTLQNLAAGFGDERPVVLCRELTKRYEEFLRGSLAELANWVATDTVRGEFVVLVGGNPAPTTAATTAVDLSEPIDVQVDRLIAAGEKPNDAIKEVAKLRGAKKQKIYRQYHHLDEE</sequence>
<dbReference type="FunFam" id="3.30.950.10:FF:000002">
    <property type="entry name" value="Ribosomal RNA small subunit methyltransferase I"/>
    <property type="match status" value="1"/>
</dbReference>
<keyword evidence="5 6" id="KW-0949">S-adenosyl-L-methionine</keyword>
<dbReference type="EMBL" id="AP012167">
    <property type="protein sequence ID" value="BAN06256.1"/>
    <property type="molecule type" value="Genomic_DNA"/>
</dbReference>
<dbReference type="InterPro" id="IPR014776">
    <property type="entry name" value="4pyrrole_Mease_sub2"/>
</dbReference>
<evidence type="ECO:0000256" key="6">
    <source>
        <dbReference type="HAMAP-Rule" id="MF_01877"/>
    </source>
</evidence>
<comment type="function">
    <text evidence="6">Catalyzes the 2'-O-methylation of the ribose of cytidine 1402 (C1402) in 16S rRNA.</text>
</comment>
<dbReference type="FunFam" id="3.40.1010.10:FF:000002">
    <property type="entry name" value="Ribosomal RNA small subunit methyltransferase I"/>
    <property type="match status" value="1"/>
</dbReference>
<dbReference type="InterPro" id="IPR014777">
    <property type="entry name" value="4pyrrole_Mease_sub1"/>
</dbReference>
<dbReference type="HAMAP" id="MF_01877">
    <property type="entry name" value="16SrRNA_methyltr_I"/>
    <property type="match status" value="1"/>
</dbReference>
<comment type="catalytic activity">
    <reaction evidence="6">
        <text>cytidine(1402) in 16S rRNA + S-adenosyl-L-methionine = 2'-O-methylcytidine(1402) in 16S rRNA + S-adenosyl-L-homocysteine + H(+)</text>
        <dbReference type="Rhea" id="RHEA:42924"/>
        <dbReference type="Rhea" id="RHEA-COMP:10285"/>
        <dbReference type="Rhea" id="RHEA-COMP:10286"/>
        <dbReference type="ChEBI" id="CHEBI:15378"/>
        <dbReference type="ChEBI" id="CHEBI:57856"/>
        <dbReference type="ChEBI" id="CHEBI:59789"/>
        <dbReference type="ChEBI" id="CHEBI:74495"/>
        <dbReference type="ChEBI" id="CHEBI:82748"/>
        <dbReference type="EC" id="2.1.1.198"/>
    </reaction>
</comment>
<dbReference type="Gene3D" id="3.40.1010.10">
    <property type="entry name" value="Cobalt-precorrin-4 Transmethylase, Domain 1"/>
    <property type="match status" value="1"/>
</dbReference>